<organism evidence="1 2">
    <name type="scientific">Trichostrongylus colubriformis</name>
    <name type="common">Black scour worm</name>
    <dbReference type="NCBI Taxonomy" id="6319"/>
    <lineage>
        <taxon>Eukaryota</taxon>
        <taxon>Metazoa</taxon>
        <taxon>Ecdysozoa</taxon>
        <taxon>Nematoda</taxon>
        <taxon>Chromadorea</taxon>
        <taxon>Rhabditida</taxon>
        <taxon>Rhabditina</taxon>
        <taxon>Rhabditomorpha</taxon>
        <taxon>Strongyloidea</taxon>
        <taxon>Trichostrongylidae</taxon>
        <taxon>Trichostrongylus</taxon>
    </lineage>
</organism>
<evidence type="ECO:0000313" key="2">
    <source>
        <dbReference type="Proteomes" id="UP001331761"/>
    </source>
</evidence>
<dbReference type="Proteomes" id="UP001331761">
    <property type="component" value="Unassembled WGS sequence"/>
</dbReference>
<dbReference type="EMBL" id="WIXE01019050">
    <property type="protein sequence ID" value="KAK5970389.1"/>
    <property type="molecule type" value="Genomic_DNA"/>
</dbReference>
<comment type="caution">
    <text evidence="1">The sequence shown here is derived from an EMBL/GenBank/DDBJ whole genome shotgun (WGS) entry which is preliminary data.</text>
</comment>
<accession>A0AAN8F6N4</accession>
<keyword evidence="2" id="KW-1185">Reference proteome</keyword>
<evidence type="ECO:0000313" key="1">
    <source>
        <dbReference type="EMBL" id="KAK5970389.1"/>
    </source>
</evidence>
<reference evidence="1 2" key="1">
    <citation type="submission" date="2019-10" db="EMBL/GenBank/DDBJ databases">
        <title>Assembly and Annotation for the nematode Trichostrongylus colubriformis.</title>
        <authorList>
            <person name="Martin J."/>
        </authorList>
    </citation>
    <scope>NUCLEOTIDE SEQUENCE [LARGE SCALE GENOMIC DNA]</scope>
    <source>
        <strain evidence="1">G859</strain>
        <tissue evidence="1">Whole worm</tissue>
    </source>
</reference>
<gene>
    <name evidence="1" type="ORF">GCK32_020283</name>
</gene>
<protein>
    <submittedName>
        <fullName evidence="1">Uncharacterized protein</fullName>
    </submittedName>
</protein>
<name>A0AAN8F6N4_TRICO</name>
<dbReference type="AlphaFoldDB" id="A0AAN8F6N4"/>
<proteinExistence type="predicted"/>
<sequence length="94" mass="10937">MCSFKSGAACRFKEEGEYIVHVFKENFIRKRICWFSNIHHYTVCPCDQDLCNGNFSHLTKLWMQTNIDDGNMHHCTLEYLRSSKVLSISGSNVD</sequence>